<comment type="caution">
    <text evidence="1">The sequence shown here is derived from an EMBL/GenBank/DDBJ whole genome shotgun (WGS) entry which is preliminary data.</text>
</comment>
<evidence type="ECO:0000313" key="2">
    <source>
        <dbReference type="Proteomes" id="UP000249417"/>
    </source>
</evidence>
<name>A0A2W5PVR9_9BACT</name>
<dbReference type="Proteomes" id="UP000249417">
    <property type="component" value="Unassembled WGS sequence"/>
</dbReference>
<reference evidence="1 2" key="1">
    <citation type="submission" date="2017-08" db="EMBL/GenBank/DDBJ databases">
        <title>Infants hospitalized years apart are colonized by the same room-sourced microbial strains.</title>
        <authorList>
            <person name="Brooks B."/>
            <person name="Olm M.R."/>
            <person name="Firek B.A."/>
            <person name="Baker R."/>
            <person name="Thomas B.C."/>
            <person name="Morowitz M.J."/>
            <person name="Banfield J.F."/>
        </authorList>
    </citation>
    <scope>NUCLEOTIDE SEQUENCE [LARGE SCALE GENOMIC DNA]</scope>
    <source>
        <strain evidence="1">S2_005_002_R2_29</strain>
    </source>
</reference>
<evidence type="ECO:0000313" key="1">
    <source>
        <dbReference type="EMBL" id="PZQ46563.1"/>
    </source>
</evidence>
<proteinExistence type="predicted"/>
<protein>
    <submittedName>
        <fullName evidence="1">Uncharacterized protein</fullName>
    </submittedName>
</protein>
<gene>
    <name evidence="1" type="ORF">DI551_04980</name>
</gene>
<dbReference type="EMBL" id="QFQB01000025">
    <property type="protein sequence ID" value="PZQ46563.1"/>
    <property type="molecule type" value="Genomic_DNA"/>
</dbReference>
<organism evidence="1 2">
    <name type="scientific">Micavibrio aeruginosavorus</name>
    <dbReference type="NCBI Taxonomy" id="349221"/>
    <lineage>
        <taxon>Bacteria</taxon>
        <taxon>Pseudomonadati</taxon>
        <taxon>Bdellovibrionota</taxon>
        <taxon>Bdellovibrionia</taxon>
        <taxon>Bdellovibrionales</taxon>
        <taxon>Pseudobdellovibrionaceae</taxon>
        <taxon>Micavibrio</taxon>
    </lineage>
</organism>
<sequence length="202" mass="22457">MNWQRLDRDTTLKVIDSVKSVDEAGLFSPGTSEVQRARLSFYDSIELFKLTNFASLPSFTFQYLGSGNLFTLLDGTEHPIYATNDKGHLSLNDRSVVDYLEFFFSHVLEEDEEMALIKNPHDMPLLDSLGGDSLEAVIRNHKPAEVSYDAGFDKYTVEADLYADGLLIRAAIEVTAAGRVSLIDRKMIVNAVALSGISRIMA</sequence>
<dbReference type="AlphaFoldDB" id="A0A2W5PVR9"/>
<accession>A0A2W5PVR9</accession>